<dbReference type="EMBL" id="JH598820">
    <property type="status" value="NOT_ANNOTATED_CDS"/>
    <property type="molecule type" value="Genomic_DNA"/>
</dbReference>
<dbReference type="AlphaFoldDB" id="M4C6M8"/>
<evidence type="ECO:0000313" key="2">
    <source>
        <dbReference type="EnsemblProtists" id="HpaP814765"/>
    </source>
</evidence>
<proteinExistence type="predicted"/>
<reference evidence="3" key="1">
    <citation type="journal article" date="2010" name="Science">
        <title>Signatures of adaptation to obligate biotrophy in the Hyaloperonospora arabidopsidis genome.</title>
        <authorList>
            <person name="Baxter L."/>
            <person name="Tripathy S."/>
            <person name="Ishaque N."/>
            <person name="Boot N."/>
            <person name="Cabral A."/>
            <person name="Kemen E."/>
            <person name="Thines M."/>
            <person name="Ah-Fong A."/>
            <person name="Anderson R."/>
            <person name="Badejoko W."/>
            <person name="Bittner-Eddy P."/>
            <person name="Boore J.L."/>
            <person name="Chibucos M.C."/>
            <person name="Coates M."/>
            <person name="Dehal P."/>
            <person name="Delehaunty K."/>
            <person name="Dong S."/>
            <person name="Downton P."/>
            <person name="Dumas B."/>
            <person name="Fabro G."/>
            <person name="Fronick C."/>
            <person name="Fuerstenberg S.I."/>
            <person name="Fulton L."/>
            <person name="Gaulin E."/>
            <person name="Govers F."/>
            <person name="Hughes L."/>
            <person name="Humphray S."/>
            <person name="Jiang R.H."/>
            <person name="Judelson H."/>
            <person name="Kamoun S."/>
            <person name="Kyung K."/>
            <person name="Meijer H."/>
            <person name="Minx P."/>
            <person name="Morris P."/>
            <person name="Nelson J."/>
            <person name="Phuntumart V."/>
            <person name="Qutob D."/>
            <person name="Rehmany A."/>
            <person name="Rougon-Cardoso A."/>
            <person name="Ryden P."/>
            <person name="Torto-Alalibo T."/>
            <person name="Studholme D."/>
            <person name="Wang Y."/>
            <person name="Win J."/>
            <person name="Wood J."/>
            <person name="Clifton S.W."/>
            <person name="Rogers J."/>
            <person name="Van den Ackerveken G."/>
            <person name="Jones J.D."/>
            <person name="McDowell J.M."/>
            <person name="Beynon J."/>
            <person name="Tyler B.M."/>
        </authorList>
    </citation>
    <scope>NUCLEOTIDE SEQUENCE [LARGE SCALE GENOMIC DNA]</scope>
    <source>
        <strain evidence="3">Emoy2</strain>
    </source>
</reference>
<organism evidence="2 3">
    <name type="scientific">Hyaloperonospora arabidopsidis (strain Emoy2)</name>
    <name type="common">Downy mildew agent</name>
    <name type="synonym">Peronospora arabidopsidis</name>
    <dbReference type="NCBI Taxonomy" id="559515"/>
    <lineage>
        <taxon>Eukaryota</taxon>
        <taxon>Sar</taxon>
        <taxon>Stramenopiles</taxon>
        <taxon>Oomycota</taxon>
        <taxon>Peronosporomycetes</taxon>
        <taxon>Peronosporales</taxon>
        <taxon>Peronosporaceae</taxon>
        <taxon>Hyaloperonospora</taxon>
    </lineage>
</organism>
<dbReference type="HOGENOM" id="CLU_2297077_0_0_1"/>
<dbReference type="EnsemblProtists" id="HpaT814765">
    <property type="protein sequence ID" value="HpaP814765"/>
    <property type="gene ID" value="HpaG814765"/>
</dbReference>
<accession>M4C6M8</accession>
<evidence type="ECO:0000313" key="3">
    <source>
        <dbReference type="Proteomes" id="UP000011713"/>
    </source>
</evidence>
<dbReference type="VEuPathDB" id="FungiDB:HpaG814765"/>
<feature type="compositionally biased region" description="Polar residues" evidence="1">
    <location>
        <begin position="28"/>
        <end position="42"/>
    </location>
</feature>
<sequence>MLSSPSDSFSYPMRSPFSDDEDEDYAPSMTSLEESGSVTSSMDTEDLDPEKKEMDVEPREEEEEEMAEFFSDTNVDHLDGAEKKHFVEKAFDYTNENKAKS</sequence>
<protein>
    <submittedName>
        <fullName evidence="2">Uncharacterized protein</fullName>
    </submittedName>
</protein>
<evidence type="ECO:0000256" key="1">
    <source>
        <dbReference type="SAM" id="MobiDB-lite"/>
    </source>
</evidence>
<keyword evidence="3" id="KW-1185">Reference proteome</keyword>
<reference evidence="2" key="2">
    <citation type="submission" date="2015-06" db="UniProtKB">
        <authorList>
            <consortium name="EnsemblProtists"/>
        </authorList>
    </citation>
    <scope>IDENTIFICATION</scope>
    <source>
        <strain evidence="2">Emoy2</strain>
    </source>
</reference>
<name>M4C6M8_HYAAE</name>
<dbReference type="Proteomes" id="UP000011713">
    <property type="component" value="Unassembled WGS sequence"/>
</dbReference>
<dbReference type="InParanoid" id="M4C6M8"/>
<feature type="region of interest" description="Disordered" evidence="1">
    <location>
        <begin position="1"/>
        <end position="65"/>
    </location>
</feature>